<dbReference type="Proteomes" id="UP000317093">
    <property type="component" value="Chromosome"/>
</dbReference>
<feature type="transmembrane region" description="Helical" evidence="2">
    <location>
        <begin position="12"/>
        <end position="34"/>
    </location>
</feature>
<accession>A0A518AZT3</accession>
<dbReference type="InterPro" id="IPR036013">
    <property type="entry name" value="Band_7/SPFH_dom_sf"/>
</dbReference>
<name>A0A518AZT3_9BACT</name>
<organism evidence="4 5">
    <name type="scientific">Kolteria novifilia</name>
    <dbReference type="NCBI Taxonomy" id="2527975"/>
    <lineage>
        <taxon>Bacteria</taxon>
        <taxon>Pseudomonadati</taxon>
        <taxon>Planctomycetota</taxon>
        <taxon>Planctomycetia</taxon>
        <taxon>Kolteriales</taxon>
        <taxon>Kolteriaceae</taxon>
        <taxon>Kolteria</taxon>
    </lineage>
</organism>
<keyword evidence="2" id="KW-0472">Membrane</keyword>
<keyword evidence="2" id="KW-0812">Transmembrane</keyword>
<evidence type="ECO:0000256" key="1">
    <source>
        <dbReference type="ARBA" id="ARBA00004167"/>
    </source>
</evidence>
<dbReference type="PANTHER" id="PTHR43446:SF1">
    <property type="entry name" value="BAND 7 DOMAIN-CONTAINING PROTEIN"/>
    <property type="match status" value="1"/>
</dbReference>
<feature type="domain" description="Band 7" evidence="3">
    <location>
        <begin position="59"/>
        <end position="222"/>
    </location>
</feature>
<proteinExistence type="predicted"/>
<dbReference type="PANTHER" id="PTHR43446">
    <property type="entry name" value="MEMBRANE PROTEIN-RELATED"/>
    <property type="match status" value="1"/>
</dbReference>
<evidence type="ECO:0000256" key="2">
    <source>
        <dbReference type="SAM" id="Phobius"/>
    </source>
</evidence>
<evidence type="ECO:0000313" key="5">
    <source>
        <dbReference type="Proteomes" id="UP000317093"/>
    </source>
</evidence>
<comment type="subcellular location">
    <subcellularLocation>
        <location evidence="1">Membrane</location>
        <topology evidence="1">Single-pass membrane protein</topology>
    </subcellularLocation>
</comment>
<evidence type="ECO:0000313" key="4">
    <source>
        <dbReference type="EMBL" id="QDU60223.1"/>
    </source>
</evidence>
<dbReference type="InterPro" id="IPR001107">
    <property type="entry name" value="Band_7"/>
</dbReference>
<evidence type="ECO:0000259" key="3">
    <source>
        <dbReference type="SMART" id="SM00244"/>
    </source>
</evidence>
<dbReference type="Pfam" id="PF01145">
    <property type="entry name" value="Band_7"/>
    <property type="match status" value="1"/>
</dbReference>
<dbReference type="SUPFAM" id="SSF117892">
    <property type="entry name" value="Band 7/SPFH domain"/>
    <property type="match status" value="1"/>
</dbReference>
<sequence>MVKEKARDAASGYAMLIGVLGGFVLTAAIIYFGANADRASTGLIVIGVLLGLASFFCTFGFFIVNPNQAVVLQLFGEYVGTVRATGLRWANPLYSKRPVSVRVRNFESDQMKVNDKDGNPIEIAAVVVWKVVDTAEAIFEVDDFEDFVYVQSESAVRRMAAEYPYDADGDEVSLRGHTDGVVERLEAEIQARLDRAGVKVLEARISNLAYAPEIAGAMLQRQQASAIIAARTKIVEGAVSMVEMALRQLMDQKVVAFSEEQKASMVANLLVILCGERGAQPVLSVERRAG</sequence>
<dbReference type="KEGG" id="knv:Pan216_10620"/>
<keyword evidence="2" id="KW-1133">Transmembrane helix</keyword>
<gene>
    <name evidence="4" type="ORF">Pan216_10620</name>
</gene>
<dbReference type="CDD" id="cd03402">
    <property type="entry name" value="SPFH_like_u2"/>
    <property type="match status" value="1"/>
</dbReference>
<dbReference type="EMBL" id="CP036279">
    <property type="protein sequence ID" value="QDU60223.1"/>
    <property type="molecule type" value="Genomic_DNA"/>
</dbReference>
<reference evidence="4 5" key="1">
    <citation type="submission" date="2019-02" db="EMBL/GenBank/DDBJ databases">
        <title>Deep-cultivation of Planctomycetes and their phenomic and genomic characterization uncovers novel biology.</title>
        <authorList>
            <person name="Wiegand S."/>
            <person name="Jogler M."/>
            <person name="Boedeker C."/>
            <person name="Pinto D."/>
            <person name="Vollmers J."/>
            <person name="Rivas-Marin E."/>
            <person name="Kohn T."/>
            <person name="Peeters S.H."/>
            <person name="Heuer A."/>
            <person name="Rast P."/>
            <person name="Oberbeckmann S."/>
            <person name="Bunk B."/>
            <person name="Jeske O."/>
            <person name="Meyerdierks A."/>
            <person name="Storesund J.E."/>
            <person name="Kallscheuer N."/>
            <person name="Luecker S."/>
            <person name="Lage O.M."/>
            <person name="Pohl T."/>
            <person name="Merkel B.J."/>
            <person name="Hornburger P."/>
            <person name="Mueller R.-W."/>
            <person name="Bruemmer F."/>
            <person name="Labrenz M."/>
            <person name="Spormann A.M."/>
            <person name="Op den Camp H."/>
            <person name="Overmann J."/>
            <person name="Amann R."/>
            <person name="Jetten M.S.M."/>
            <person name="Mascher T."/>
            <person name="Medema M.H."/>
            <person name="Devos D.P."/>
            <person name="Kaster A.-K."/>
            <person name="Ovreas L."/>
            <person name="Rohde M."/>
            <person name="Galperin M.Y."/>
            <person name="Jogler C."/>
        </authorList>
    </citation>
    <scope>NUCLEOTIDE SEQUENCE [LARGE SCALE GENOMIC DNA]</scope>
    <source>
        <strain evidence="4 5">Pan216</strain>
    </source>
</reference>
<dbReference type="SMART" id="SM00244">
    <property type="entry name" value="PHB"/>
    <property type="match status" value="1"/>
</dbReference>
<feature type="transmembrane region" description="Helical" evidence="2">
    <location>
        <begin position="40"/>
        <end position="64"/>
    </location>
</feature>
<keyword evidence="5" id="KW-1185">Reference proteome</keyword>
<dbReference type="AlphaFoldDB" id="A0A518AZT3"/>
<protein>
    <submittedName>
        <fullName evidence="4">SPFH domain / Band 7 family protein</fullName>
    </submittedName>
</protein>
<dbReference type="Gene3D" id="3.30.479.30">
    <property type="entry name" value="Band 7 domain"/>
    <property type="match status" value="1"/>
</dbReference>
<dbReference type="RefSeq" id="WP_419193274.1">
    <property type="nucleotide sequence ID" value="NZ_CP036279.1"/>
</dbReference>
<dbReference type="GO" id="GO:0016020">
    <property type="term" value="C:membrane"/>
    <property type="evidence" value="ECO:0007669"/>
    <property type="project" value="UniProtKB-SubCell"/>
</dbReference>